<reference evidence="2" key="2">
    <citation type="journal article" date="2021" name="Microbiome">
        <title>Successional dynamics and alternative stable states in a saline activated sludge microbial community over 9 years.</title>
        <authorList>
            <person name="Wang Y."/>
            <person name="Ye J."/>
            <person name="Ju F."/>
            <person name="Liu L."/>
            <person name="Boyd J.A."/>
            <person name="Deng Y."/>
            <person name="Parks D.H."/>
            <person name="Jiang X."/>
            <person name="Yin X."/>
            <person name="Woodcroft B.J."/>
            <person name="Tyson G.W."/>
            <person name="Hugenholtz P."/>
            <person name="Polz M.F."/>
            <person name="Zhang T."/>
        </authorList>
    </citation>
    <scope>NUCLEOTIDE SEQUENCE</scope>
    <source>
        <strain evidence="2">HKST-UBA01</strain>
    </source>
</reference>
<organism evidence="2 3">
    <name type="scientific">Eiseniibacteriota bacterium</name>
    <dbReference type="NCBI Taxonomy" id="2212470"/>
    <lineage>
        <taxon>Bacteria</taxon>
        <taxon>Candidatus Eiseniibacteriota</taxon>
    </lineage>
</organism>
<keyword evidence="1" id="KW-0812">Transmembrane</keyword>
<feature type="transmembrane region" description="Helical" evidence="1">
    <location>
        <begin position="7"/>
        <end position="25"/>
    </location>
</feature>
<name>A0A956LXI6_UNCEI</name>
<dbReference type="EMBL" id="JAGQHR010000117">
    <property type="protein sequence ID" value="MCA9727148.1"/>
    <property type="molecule type" value="Genomic_DNA"/>
</dbReference>
<sequence>MRTVIGVILVAVGAIGLIWGGITYVKDRDTVDLGFAKVTAEQKDTIPLPPIASGIILAAGTSLLLIGRRRSA</sequence>
<protein>
    <submittedName>
        <fullName evidence="2">DUF3185 domain-containing protein</fullName>
    </submittedName>
</protein>
<dbReference type="Proteomes" id="UP000697710">
    <property type="component" value="Unassembled WGS sequence"/>
</dbReference>
<comment type="caution">
    <text evidence="2">The sequence shown here is derived from an EMBL/GenBank/DDBJ whole genome shotgun (WGS) entry which is preliminary data.</text>
</comment>
<reference evidence="2" key="1">
    <citation type="submission" date="2020-04" db="EMBL/GenBank/DDBJ databases">
        <authorList>
            <person name="Zhang T."/>
        </authorList>
    </citation>
    <scope>NUCLEOTIDE SEQUENCE</scope>
    <source>
        <strain evidence="2">HKST-UBA01</strain>
    </source>
</reference>
<evidence type="ECO:0000256" key="1">
    <source>
        <dbReference type="SAM" id="Phobius"/>
    </source>
</evidence>
<gene>
    <name evidence="2" type="ORF">KC729_05645</name>
</gene>
<dbReference type="AlphaFoldDB" id="A0A956LXI6"/>
<keyword evidence="1" id="KW-1133">Transmembrane helix</keyword>
<keyword evidence="1" id="KW-0472">Membrane</keyword>
<evidence type="ECO:0000313" key="3">
    <source>
        <dbReference type="Proteomes" id="UP000697710"/>
    </source>
</evidence>
<proteinExistence type="predicted"/>
<evidence type="ECO:0000313" key="2">
    <source>
        <dbReference type="EMBL" id="MCA9727148.1"/>
    </source>
</evidence>
<accession>A0A956LXI6</accession>
<feature type="transmembrane region" description="Helical" evidence="1">
    <location>
        <begin position="45"/>
        <end position="66"/>
    </location>
</feature>